<comment type="caution">
    <text evidence="3">The sequence shown here is derived from an EMBL/GenBank/DDBJ whole genome shotgun (WGS) entry which is preliminary data.</text>
</comment>
<dbReference type="Pfam" id="PF00646">
    <property type="entry name" value="F-box"/>
    <property type="match status" value="1"/>
</dbReference>
<protein>
    <recommendedName>
        <fullName evidence="2">F-box domain-containing protein</fullName>
    </recommendedName>
</protein>
<sequence>MHLSLQPPTKRARKRHGDSAPPLGTRAVAKRRGKGREAAGSLSGLMNMPLDVFFQVAAHLHPLDMLNLARASKSLRSIVLAKSTRSAWIASLATVDSIPSCPEDMSESLHAALLFDQYCLLCGVDRARWVDYAIRLRLCKACYKANILKGSAILGRDQADLFQTLPLFPCETGSDYERAGKFASKEKRTAAQKYYAAEVRATVDKHTSLQRKSEKAAAHFVAETLISVSLAHQHAVIVLAWLKGRSLTKQLNNIEIMSDRKATIIERLQELGYTEDDFPEDEQVWERLINQPKRLTDRIWNNLLPKLEEQLALEQDRRTQEAFEERVDDRLDVIVLWYDEYVNATLTSAEGGLLPNLCDARELPSILALAQSNDARGELSQAAFLALTKEVFADAEEYKARAKRELADILCRHAECRTLELEDLPADAVLERFCAYFMCIRGCEAVADRGAFLTYEELHAHWREEHPDNPWLHGDDEDRWDAEERRVKVPNFWPRSDLSAPFVGKRALEAAGVPLDMPRAVLDAWTRAGRLFCACGDPRMPVPEEMSWSKLLYHLLTQTYEHEERALEMRFLDGKHNPKYVLRDNHLFEAGDDCCVKFLPESADASAASVRITVSDSLRAEIEAKLATRVGPGVVPQDGGVAAA</sequence>
<evidence type="ECO:0000313" key="3">
    <source>
        <dbReference type="EMBL" id="PIL34411.1"/>
    </source>
</evidence>
<accession>A0A2G8SKX4</accession>
<dbReference type="OrthoDB" id="2746750at2759"/>
<dbReference type="InterPro" id="IPR001810">
    <property type="entry name" value="F-box_dom"/>
</dbReference>
<keyword evidence="4" id="KW-1185">Reference proteome</keyword>
<feature type="region of interest" description="Disordered" evidence="1">
    <location>
        <begin position="1"/>
        <end position="33"/>
    </location>
</feature>
<organism evidence="3 4">
    <name type="scientific">Ganoderma sinense ZZ0214-1</name>
    <dbReference type="NCBI Taxonomy" id="1077348"/>
    <lineage>
        <taxon>Eukaryota</taxon>
        <taxon>Fungi</taxon>
        <taxon>Dikarya</taxon>
        <taxon>Basidiomycota</taxon>
        <taxon>Agaricomycotina</taxon>
        <taxon>Agaricomycetes</taxon>
        <taxon>Polyporales</taxon>
        <taxon>Polyporaceae</taxon>
        <taxon>Ganoderma</taxon>
    </lineage>
</organism>
<feature type="domain" description="F-box" evidence="2">
    <location>
        <begin position="42"/>
        <end position="91"/>
    </location>
</feature>
<proteinExistence type="predicted"/>
<evidence type="ECO:0000256" key="1">
    <source>
        <dbReference type="SAM" id="MobiDB-lite"/>
    </source>
</evidence>
<dbReference type="AlphaFoldDB" id="A0A2G8SKX4"/>
<reference evidence="3 4" key="1">
    <citation type="journal article" date="2015" name="Sci. Rep.">
        <title>Chromosome-level genome map provides insights into diverse defense mechanisms in the medicinal fungus Ganoderma sinense.</title>
        <authorList>
            <person name="Zhu Y."/>
            <person name="Xu J."/>
            <person name="Sun C."/>
            <person name="Zhou S."/>
            <person name="Xu H."/>
            <person name="Nelson D.R."/>
            <person name="Qian J."/>
            <person name="Song J."/>
            <person name="Luo H."/>
            <person name="Xiang L."/>
            <person name="Li Y."/>
            <person name="Xu Z."/>
            <person name="Ji A."/>
            <person name="Wang L."/>
            <person name="Lu S."/>
            <person name="Hayward A."/>
            <person name="Sun W."/>
            <person name="Li X."/>
            <person name="Schwartz D.C."/>
            <person name="Wang Y."/>
            <person name="Chen S."/>
        </authorList>
    </citation>
    <scope>NUCLEOTIDE SEQUENCE [LARGE SCALE GENOMIC DNA]</scope>
    <source>
        <strain evidence="3 4">ZZ0214-1</strain>
    </source>
</reference>
<evidence type="ECO:0000259" key="2">
    <source>
        <dbReference type="PROSITE" id="PS50181"/>
    </source>
</evidence>
<dbReference type="Proteomes" id="UP000230002">
    <property type="component" value="Unassembled WGS sequence"/>
</dbReference>
<evidence type="ECO:0000313" key="4">
    <source>
        <dbReference type="Proteomes" id="UP000230002"/>
    </source>
</evidence>
<dbReference type="EMBL" id="AYKW01000005">
    <property type="protein sequence ID" value="PIL34411.1"/>
    <property type="molecule type" value="Genomic_DNA"/>
</dbReference>
<name>A0A2G8SKX4_9APHY</name>
<dbReference type="PROSITE" id="PS50181">
    <property type="entry name" value="FBOX"/>
    <property type="match status" value="1"/>
</dbReference>
<gene>
    <name evidence="3" type="ORF">GSI_03186</name>
</gene>